<organism evidence="2 3">
    <name type="scientific">Nocardia stercoris</name>
    <dbReference type="NCBI Taxonomy" id="2483361"/>
    <lineage>
        <taxon>Bacteria</taxon>
        <taxon>Bacillati</taxon>
        <taxon>Actinomycetota</taxon>
        <taxon>Actinomycetes</taxon>
        <taxon>Mycobacteriales</taxon>
        <taxon>Nocardiaceae</taxon>
        <taxon>Nocardia</taxon>
    </lineage>
</organism>
<proteinExistence type="predicted"/>
<dbReference type="Gene3D" id="3.90.550.10">
    <property type="entry name" value="Spore Coat Polysaccharide Biosynthesis Protein SpsA, Chain A"/>
    <property type="match status" value="1"/>
</dbReference>
<feature type="domain" description="Glycosyltransferase 2-like" evidence="1">
    <location>
        <begin position="84"/>
        <end position="183"/>
    </location>
</feature>
<evidence type="ECO:0000259" key="1">
    <source>
        <dbReference type="Pfam" id="PF00535"/>
    </source>
</evidence>
<dbReference type="NCBIfam" id="TIGR03965">
    <property type="entry name" value="mycofact_glyco"/>
    <property type="match status" value="1"/>
</dbReference>
<keyword evidence="3" id="KW-1185">Reference proteome</keyword>
<sequence>MRVILDAEVRRSANGRVLLGGSPPRVLRLSESGSRLLDAWLVGAVVTNEARALARRLLDAGLAHPAVGPTDVPANTKSSVTLVVPVRDNHTGLAALLAAIQDSLHTVVVDDASAVPIPAATHRHHRRRGPAAARNTGWHSATTEFVAFLDSDVVPRGDWLGSILPLFDDPRVAAVAPRVRTRANGAIGRYESRRSALDMGPVPAAVRPHGRVRYVPSAALVVRVAALAAIGGFEESLRFGEDVDLVWRLHATGYSIRYQPDSTVHHQPRDTVAAFARQRYDYGTSAAALARRHPGLLHPAYLSPVTAAPGLLALTAHPVTAAVPILATTLRLARTVHRQGVPLPAALSFAANRERMVLQQWTIALRRAWWPLALCTRRGRRLLLAVHLASATTMSLDPICALLRVVDDSAYGLGVWAGCLRERTLAPLLPRVRIRKRRRA</sequence>
<comment type="caution">
    <text evidence="2">The sequence shown here is derived from an EMBL/GenBank/DDBJ whole genome shotgun (WGS) entry which is preliminary data.</text>
</comment>
<dbReference type="OrthoDB" id="5243838at2"/>
<accession>A0A3M2KV09</accession>
<dbReference type="PANTHER" id="PTHR43646:SF6">
    <property type="entry name" value="PRE-MYCOFACTOCIN GLYCOSYLTRANSFERASE"/>
    <property type="match status" value="1"/>
</dbReference>
<dbReference type="Pfam" id="PF00535">
    <property type="entry name" value="Glycos_transf_2"/>
    <property type="match status" value="1"/>
</dbReference>
<reference evidence="2 3" key="1">
    <citation type="submission" date="2018-10" db="EMBL/GenBank/DDBJ databases">
        <title>Isolation from cow dung.</title>
        <authorList>
            <person name="Ling L."/>
        </authorList>
    </citation>
    <scope>NUCLEOTIDE SEQUENCE [LARGE SCALE GENOMIC DNA]</scope>
    <source>
        <strain evidence="2 3">NEAU-LL90</strain>
    </source>
</reference>
<name>A0A3M2KV09_9NOCA</name>
<dbReference type="InterPro" id="IPR001173">
    <property type="entry name" value="Glyco_trans_2-like"/>
</dbReference>
<dbReference type="GO" id="GO:0016740">
    <property type="term" value="F:transferase activity"/>
    <property type="evidence" value="ECO:0007669"/>
    <property type="project" value="UniProtKB-KW"/>
</dbReference>
<dbReference type="RefSeq" id="WP_122191254.1">
    <property type="nucleotide sequence ID" value="NZ_RFFH01000018.1"/>
</dbReference>
<dbReference type="Proteomes" id="UP000279275">
    <property type="component" value="Unassembled WGS sequence"/>
</dbReference>
<dbReference type="PANTHER" id="PTHR43646">
    <property type="entry name" value="GLYCOSYLTRANSFERASE"/>
    <property type="match status" value="1"/>
</dbReference>
<gene>
    <name evidence="2" type="primary">mftF</name>
    <name evidence="2" type="ORF">EBN03_28580</name>
</gene>
<dbReference type="SUPFAM" id="SSF53448">
    <property type="entry name" value="Nucleotide-diphospho-sugar transferases"/>
    <property type="match status" value="1"/>
</dbReference>
<dbReference type="AlphaFoldDB" id="A0A3M2KV09"/>
<dbReference type="InterPro" id="IPR029044">
    <property type="entry name" value="Nucleotide-diphossugar_trans"/>
</dbReference>
<dbReference type="EMBL" id="RFFH01000018">
    <property type="protein sequence ID" value="RMI28834.1"/>
    <property type="molecule type" value="Genomic_DNA"/>
</dbReference>
<evidence type="ECO:0000313" key="3">
    <source>
        <dbReference type="Proteomes" id="UP000279275"/>
    </source>
</evidence>
<protein>
    <submittedName>
        <fullName evidence="2">Mycofactocin system glycosyltransferase</fullName>
    </submittedName>
</protein>
<dbReference type="InterPro" id="IPR023981">
    <property type="entry name" value="MftF"/>
</dbReference>
<keyword evidence="2" id="KW-0808">Transferase</keyword>
<evidence type="ECO:0000313" key="2">
    <source>
        <dbReference type="EMBL" id="RMI28834.1"/>
    </source>
</evidence>